<keyword evidence="2" id="KW-1133">Transmembrane helix</keyword>
<feature type="transmembrane region" description="Helical" evidence="2">
    <location>
        <begin position="31"/>
        <end position="53"/>
    </location>
</feature>
<evidence type="ECO:0000256" key="1">
    <source>
        <dbReference type="SAM" id="Coils"/>
    </source>
</evidence>
<sequence length="113" mass="13757">MANKLIRFDQDESKREKQSIKKRFNLKHYPLFKLALYTWILLFVSGLFALVYLQYQINELSFQSEEIKESIKEVEKDINEYKTQINELLSYDRLKKIMEKFDLDFHDNIINLD</sequence>
<proteinExistence type="predicted"/>
<reference evidence="3 4" key="2">
    <citation type="journal article" date="2013" name="PLoS ONE">
        <title>INDIGO - INtegrated Data Warehouse of MIcrobial GenOmes with Examples from the Red Sea Extremophiles.</title>
        <authorList>
            <person name="Alam I."/>
            <person name="Antunes A."/>
            <person name="Kamau A.A."/>
            <person name="Ba Alawi W."/>
            <person name="Kalkatawi M."/>
            <person name="Stingl U."/>
            <person name="Bajic V.B."/>
        </authorList>
    </citation>
    <scope>NUCLEOTIDE SEQUENCE [LARGE SCALE GENOMIC DNA]</scope>
    <source>
        <strain evidence="3 4">SSD-17B</strain>
    </source>
</reference>
<evidence type="ECO:0000313" key="3">
    <source>
        <dbReference type="EMBL" id="ERJ12852.1"/>
    </source>
</evidence>
<comment type="caution">
    <text evidence="3">The sequence shown here is derived from an EMBL/GenBank/DDBJ whole genome shotgun (WGS) entry which is preliminary data.</text>
</comment>
<dbReference type="Proteomes" id="UP000005707">
    <property type="component" value="Unassembled WGS sequence"/>
</dbReference>
<keyword evidence="1" id="KW-0175">Coiled coil</keyword>
<keyword evidence="4" id="KW-1185">Reference proteome</keyword>
<accession>F7PVI0</accession>
<dbReference type="InParanoid" id="F7PVI0"/>
<gene>
    <name evidence="3" type="ORF">HLPCO_001192</name>
</gene>
<evidence type="ECO:0000313" key="4">
    <source>
        <dbReference type="Proteomes" id="UP000005707"/>
    </source>
</evidence>
<dbReference type="STRING" id="1033810.HLPCO_001192"/>
<keyword evidence="2" id="KW-0472">Membrane</keyword>
<dbReference type="RefSeq" id="WP_008825735.1">
    <property type="nucleotide sequence ID" value="NZ_AFNU02000003.1"/>
</dbReference>
<name>F7PVI0_9MOLU</name>
<reference evidence="3 4" key="1">
    <citation type="journal article" date="2011" name="J. Bacteriol.">
        <title>Genome sequence of Haloplasma contractile, an unusual contractile bacterium from a deep-sea anoxic brine lake.</title>
        <authorList>
            <person name="Antunes A."/>
            <person name="Alam I."/>
            <person name="El Dorry H."/>
            <person name="Siam R."/>
            <person name="Robertson A."/>
            <person name="Bajic V.B."/>
            <person name="Stingl U."/>
        </authorList>
    </citation>
    <scope>NUCLEOTIDE SEQUENCE [LARGE SCALE GENOMIC DNA]</scope>
    <source>
        <strain evidence="3 4">SSD-17B</strain>
    </source>
</reference>
<evidence type="ECO:0000256" key="2">
    <source>
        <dbReference type="SAM" id="Phobius"/>
    </source>
</evidence>
<dbReference type="EMBL" id="AFNU02000003">
    <property type="protein sequence ID" value="ERJ12852.1"/>
    <property type="molecule type" value="Genomic_DNA"/>
</dbReference>
<organism evidence="3 4">
    <name type="scientific">Haloplasma contractile SSD-17B</name>
    <dbReference type="NCBI Taxonomy" id="1033810"/>
    <lineage>
        <taxon>Bacteria</taxon>
        <taxon>Bacillati</taxon>
        <taxon>Mycoplasmatota</taxon>
        <taxon>Mollicutes</taxon>
        <taxon>Haloplasmatales</taxon>
        <taxon>Haloplasmataceae</taxon>
        <taxon>Haloplasma</taxon>
    </lineage>
</organism>
<keyword evidence="2" id="KW-0812">Transmembrane</keyword>
<dbReference type="AlphaFoldDB" id="F7PVI0"/>
<protein>
    <recommendedName>
        <fullName evidence="5">Cell division protein FtsL</fullName>
    </recommendedName>
</protein>
<evidence type="ECO:0008006" key="5">
    <source>
        <dbReference type="Google" id="ProtNLM"/>
    </source>
</evidence>
<feature type="coiled-coil region" evidence="1">
    <location>
        <begin position="57"/>
        <end position="91"/>
    </location>
</feature>